<dbReference type="Pfam" id="PF04230">
    <property type="entry name" value="PS_pyruv_trans"/>
    <property type="match status" value="1"/>
</dbReference>
<dbReference type="Proteomes" id="UP000017908">
    <property type="component" value="Unassembled WGS sequence"/>
</dbReference>
<sequence length="361" mass="41088">MKKIGILTFQRAINYGAALQMYALQKKIRDLGANAEIIDFICPYIFDGYKPFHLRNIIHPRVLMGDILNFSIRKSRNKHFHNFIRDNMHFSQPVDAESLSTLSDAYDVYITGSDQVWNPLITGAESAYFLDFVKDKNKRRSYAASFGVSEWPSSTLPVAKLLESMSSISVREEAGKKLIQSLTSRTASVTVDVDPVFLLEKNSWLSMIRKDRTKKPYLFIYLVGGGNPDDMYRTASKLAQEQHLDIINLRYNRSLRHKEYEIGNVVYDAGPDDFVSFIANASCVVTNSFHATAFSIIFHKDMYVSMPDKIGSRISNLFSITGIEGRVIGKPFKEIDWEKADQKIMEARQVSVSHLKKIIGE</sequence>
<evidence type="ECO:0000313" key="2">
    <source>
        <dbReference type="EMBL" id="CDF06276.1"/>
    </source>
</evidence>
<protein>
    <submittedName>
        <fullName evidence="2">WfaX</fullName>
    </submittedName>
</protein>
<evidence type="ECO:0000259" key="1">
    <source>
        <dbReference type="Pfam" id="PF04230"/>
    </source>
</evidence>
<comment type="caution">
    <text evidence="2">The sequence shown here is derived from an EMBL/GenBank/DDBJ whole genome shotgun (WGS) entry which is preliminary data.</text>
</comment>
<reference evidence="2" key="1">
    <citation type="submission" date="2012-11" db="EMBL/GenBank/DDBJ databases">
        <title>Dependencies among metagenomic species, viruses, plasmids and units of genetic variation.</title>
        <authorList>
            <person name="Nielsen H.B."/>
            <person name="Almeida M."/>
            <person name="Juncker A.S."/>
            <person name="Rasmussen S."/>
            <person name="Li J."/>
            <person name="Sunagawa S."/>
            <person name="Plichta D."/>
            <person name="Gautier L."/>
            <person name="Le Chatelier E."/>
            <person name="Peletier E."/>
            <person name="Bonde I."/>
            <person name="Nielsen T."/>
            <person name="Manichanh C."/>
            <person name="Arumugam M."/>
            <person name="Batto J."/>
            <person name="Santos M.B.Q.D."/>
            <person name="Blom N."/>
            <person name="Borruel N."/>
            <person name="Burgdorf K.S."/>
            <person name="Boumezbeur F."/>
            <person name="Casellas F."/>
            <person name="Dore J."/>
            <person name="Guarner F."/>
            <person name="Hansen T."/>
            <person name="Hildebrand F."/>
            <person name="Kaas R.S."/>
            <person name="Kennedy S."/>
            <person name="Kristiansen K."/>
            <person name="Kultima J.R."/>
            <person name="Leonard P."/>
            <person name="Levenez F."/>
            <person name="Lund O."/>
            <person name="Moumen B."/>
            <person name="Le Paslier D."/>
            <person name="Pons N."/>
            <person name="Pedersen O."/>
            <person name="Prifti E."/>
            <person name="Qin J."/>
            <person name="Raes J."/>
            <person name="Tap J."/>
            <person name="Tims S."/>
            <person name="Ussery D.W."/>
            <person name="Yamada T."/>
            <person name="MetaHit consortium"/>
            <person name="Renault P."/>
            <person name="Sicheritz-Ponten T."/>
            <person name="Bork P."/>
            <person name="Wang J."/>
            <person name="Brunak S."/>
            <person name="Ehrlich S.D."/>
        </authorList>
    </citation>
    <scope>NUCLEOTIDE SEQUENCE [LARGE SCALE GENOMIC DNA]</scope>
</reference>
<proteinExistence type="predicted"/>
<organism evidence="2 3">
    <name type="scientific">Megasphaera elsdenii CAG:570</name>
    <dbReference type="NCBI Taxonomy" id="1263087"/>
    <lineage>
        <taxon>Bacteria</taxon>
        <taxon>Bacillati</taxon>
        <taxon>Bacillota</taxon>
        <taxon>Negativicutes</taxon>
        <taxon>Veillonellales</taxon>
        <taxon>Veillonellaceae</taxon>
        <taxon>Megasphaera</taxon>
    </lineage>
</organism>
<accession>R7N160</accession>
<dbReference type="EMBL" id="CBKE010000416">
    <property type="protein sequence ID" value="CDF06276.1"/>
    <property type="molecule type" value="Genomic_DNA"/>
</dbReference>
<dbReference type="InterPro" id="IPR007345">
    <property type="entry name" value="Polysacch_pyruvyl_Trfase"/>
</dbReference>
<name>R7N160_MEGEL</name>
<feature type="domain" description="Polysaccharide pyruvyl transferase" evidence="1">
    <location>
        <begin position="14"/>
        <end position="300"/>
    </location>
</feature>
<dbReference type="AlphaFoldDB" id="R7N160"/>
<gene>
    <name evidence="2" type="ORF">BN715_00392</name>
</gene>
<evidence type="ECO:0000313" key="3">
    <source>
        <dbReference type="Proteomes" id="UP000017908"/>
    </source>
</evidence>